<keyword evidence="2" id="KW-1133">Transmembrane helix</keyword>
<feature type="compositionally biased region" description="Polar residues" evidence="1">
    <location>
        <begin position="206"/>
        <end position="220"/>
    </location>
</feature>
<sequence>MMYLCVSFVWPVFQRCTVPAVTASIARQRIQTIRQQCTKLQESSVHIQQNFQMRENNIFHQLAMSNTTTSSPANDTTPISTSACDISDGTVLVIAFGVTFCALVLAWVVWGIRWSRKGCCRIEAATDTDPQAQSILNPSRISLNALIRASRTVDYATQNMNHIPTSRIHTTTNNAAHSMNIATHNADSSSTRAAMKPETHMKDATTHTMNPADTRTTNAATRMKDSTTHTMNPNSRTSTTNTASRGSHLSTLAVNQLAQNTNRGDHTSDRHHQGDITGLGRGRTIPATRRATEVGALNTSTSRALTSETSRAGRTDGDGTSTRAAVGGQTASSQNRIPGSPRRRGGHGSSDRSLWRRLETSHESASRFLRTSEHDVPNASLSARLTTAATPRTDENVENSETGGSDDVWTARTSAEYFSCRTSGIGAQPKARYSDLDTSPRSPPPYTAAIEMEPPPSYEDAMKFSEEEM</sequence>
<feature type="region of interest" description="Disordered" evidence="1">
    <location>
        <begin position="427"/>
        <end position="469"/>
    </location>
</feature>
<comment type="caution">
    <text evidence="3">The sequence shown here is derived from an EMBL/GenBank/DDBJ whole genome shotgun (WGS) entry which is preliminary data.</text>
</comment>
<feature type="compositionally biased region" description="Low complexity" evidence="1">
    <location>
        <begin position="230"/>
        <end position="244"/>
    </location>
</feature>
<organism evidence="3 4">
    <name type="scientific">Batillaria attramentaria</name>
    <dbReference type="NCBI Taxonomy" id="370345"/>
    <lineage>
        <taxon>Eukaryota</taxon>
        <taxon>Metazoa</taxon>
        <taxon>Spiralia</taxon>
        <taxon>Lophotrochozoa</taxon>
        <taxon>Mollusca</taxon>
        <taxon>Gastropoda</taxon>
        <taxon>Caenogastropoda</taxon>
        <taxon>Sorbeoconcha</taxon>
        <taxon>Cerithioidea</taxon>
        <taxon>Batillariidae</taxon>
        <taxon>Batillaria</taxon>
    </lineage>
</organism>
<feature type="transmembrane region" description="Helical" evidence="2">
    <location>
        <begin position="91"/>
        <end position="112"/>
    </location>
</feature>
<name>A0ABD0KKL4_9CAEN</name>
<feature type="compositionally biased region" description="Basic and acidic residues" evidence="1">
    <location>
        <begin position="263"/>
        <end position="274"/>
    </location>
</feature>
<accession>A0ABD0KKL4</accession>
<feature type="region of interest" description="Disordered" evidence="1">
    <location>
        <begin position="201"/>
        <end position="247"/>
    </location>
</feature>
<dbReference type="AlphaFoldDB" id="A0ABD0KKL4"/>
<evidence type="ECO:0000256" key="2">
    <source>
        <dbReference type="SAM" id="Phobius"/>
    </source>
</evidence>
<proteinExistence type="predicted"/>
<evidence type="ECO:0000256" key="1">
    <source>
        <dbReference type="SAM" id="MobiDB-lite"/>
    </source>
</evidence>
<feature type="compositionally biased region" description="Polar residues" evidence="1">
    <location>
        <begin position="318"/>
        <end position="337"/>
    </location>
</feature>
<dbReference type="Proteomes" id="UP001519460">
    <property type="component" value="Unassembled WGS sequence"/>
</dbReference>
<reference evidence="3 4" key="1">
    <citation type="journal article" date="2023" name="Sci. Data">
        <title>Genome assembly of the Korean intertidal mud-creeper Batillaria attramentaria.</title>
        <authorList>
            <person name="Patra A.K."/>
            <person name="Ho P.T."/>
            <person name="Jun S."/>
            <person name="Lee S.J."/>
            <person name="Kim Y."/>
            <person name="Won Y.J."/>
        </authorList>
    </citation>
    <scope>NUCLEOTIDE SEQUENCE [LARGE SCALE GENOMIC DNA]</scope>
    <source>
        <strain evidence="3">Wonlab-2016</strain>
    </source>
</reference>
<feature type="compositionally biased region" description="Low complexity" evidence="1">
    <location>
        <begin position="379"/>
        <end position="391"/>
    </location>
</feature>
<keyword evidence="2" id="KW-0812">Transmembrane</keyword>
<keyword evidence="2" id="KW-0472">Membrane</keyword>
<evidence type="ECO:0000313" key="4">
    <source>
        <dbReference type="Proteomes" id="UP001519460"/>
    </source>
</evidence>
<feature type="compositionally biased region" description="Basic and acidic residues" evidence="1">
    <location>
        <begin position="366"/>
        <end position="376"/>
    </location>
</feature>
<protein>
    <submittedName>
        <fullName evidence="3">Uncharacterized protein</fullName>
    </submittedName>
</protein>
<feature type="region of interest" description="Disordered" evidence="1">
    <location>
        <begin position="366"/>
        <end position="408"/>
    </location>
</feature>
<gene>
    <name evidence="3" type="ORF">BaRGS_00021419</name>
</gene>
<feature type="compositionally biased region" description="Basic and acidic residues" evidence="1">
    <location>
        <begin position="460"/>
        <end position="469"/>
    </location>
</feature>
<dbReference type="EMBL" id="JACVVK020000166">
    <property type="protein sequence ID" value="KAK7487330.1"/>
    <property type="molecule type" value="Genomic_DNA"/>
</dbReference>
<evidence type="ECO:0000313" key="3">
    <source>
        <dbReference type="EMBL" id="KAK7487330.1"/>
    </source>
</evidence>
<feature type="region of interest" description="Disordered" evidence="1">
    <location>
        <begin position="260"/>
        <end position="354"/>
    </location>
</feature>
<keyword evidence="4" id="KW-1185">Reference proteome</keyword>
<feature type="compositionally biased region" description="Polar residues" evidence="1">
    <location>
        <begin position="297"/>
        <end position="310"/>
    </location>
</feature>